<protein>
    <submittedName>
        <fullName evidence="7">Methyl-accepting chemotaxis protein</fullName>
    </submittedName>
</protein>
<evidence type="ECO:0000256" key="1">
    <source>
        <dbReference type="ARBA" id="ARBA00022500"/>
    </source>
</evidence>
<feature type="domain" description="Methyl-accepting transducer" evidence="5">
    <location>
        <begin position="266"/>
        <end position="495"/>
    </location>
</feature>
<evidence type="ECO:0000256" key="4">
    <source>
        <dbReference type="SAM" id="Phobius"/>
    </source>
</evidence>
<keyword evidence="4" id="KW-0812">Transmembrane</keyword>
<reference evidence="7 8" key="1">
    <citation type="submission" date="2024-04" db="EMBL/GenBank/DDBJ databases">
        <title>Novel species of the genus Ideonella isolated from streams.</title>
        <authorList>
            <person name="Lu H."/>
        </authorList>
    </citation>
    <scope>NUCLEOTIDE SEQUENCE [LARGE SCALE GENOMIC DNA]</scope>
    <source>
        <strain evidence="7 8">DXS22W</strain>
    </source>
</reference>
<sequence length="520" mass="55598">MIALTRVSVRTRQLWLAALGALTVCLCVLVAIAVTRELTRSSQKAFIAKDVVADILPPPMYLIEMRLVLSRALETSIPVDQGLSEMKRLRREYEERVAWWTAHPPFGLEAELLGAQHREAQAFMTEAEALFRHLREGDHEAATAALLRAEVRYLRHRQGVDATVKAATSLASQTMLDFEERTGHATGILLGLGLLSLALLLALAWAISQSLVRPLREAVTVAEAVAAGDLTHQPPVNGSDEPAMLLVALNTMSTRLAGTVERVRLASLKVGAASTQIAAGNQDLRLRTQQHQQELQAAGQSLAEVTGFVQANSQSAETARDRAQVVNQTAERGLQAMRDLTVRMSGIASSSRKVGDIVGLIESIAFQTNLLALNAAVEAARAGEQGKGFAVVASEVRQLAGRSSAASRDIRALVQASAGEIQAGEQHAVIAQSAIDEMVTQVAEMSQRIGEIWETTFAQSSGINLLADTMRTLADNASSNVALVAQTTQLASELEHQAGELIGGVDTFRLPATAGQPVIA</sequence>
<dbReference type="PROSITE" id="PS50111">
    <property type="entry name" value="CHEMOTAXIS_TRANSDUC_2"/>
    <property type="match status" value="1"/>
</dbReference>
<evidence type="ECO:0000259" key="6">
    <source>
        <dbReference type="PROSITE" id="PS50885"/>
    </source>
</evidence>
<evidence type="ECO:0000313" key="7">
    <source>
        <dbReference type="EMBL" id="MEK8049324.1"/>
    </source>
</evidence>
<comment type="caution">
    <text evidence="7">The sequence shown here is derived from an EMBL/GenBank/DDBJ whole genome shotgun (WGS) entry which is preliminary data.</text>
</comment>
<dbReference type="PROSITE" id="PS50885">
    <property type="entry name" value="HAMP"/>
    <property type="match status" value="1"/>
</dbReference>
<dbReference type="PRINTS" id="PR00260">
    <property type="entry name" value="CHEMTRNSDUCR"/>
</dbReference>
<comment type="similarity">
    <text evidence="2">Belongs to the methyl-accepting chemotaxis (MCP) protein family.</text>
</comment>
<dbReference type="RefSeq" id="WP_341408993.1">
    <property type="nucleotide sequence ID" value="NZ_JBBUTH010000001.1"/>
</dbReference>
<dbReference type="SMART" id="SM00304">
    <property type="entry name" value="HAMP"/>
    <property type="match status" value="1"/>
</dbReference>
<keyword evidence="8" id="KW-1185">Reference proteome</keyword>
<dbReference type="InterPro" id="IPR004090">
    <property type="entry name" value="Chemotax_Me-accpt_rcpt"/>
</dbReference>
<dbReference type="EMBL" id="JBBUTH010000001">
    <property type="protein sequence ID" value="MEK8049324.1"/>
    <property type="molecule type" value="Genomic_DNA"/>
</dbReference>
<dbReference type="SUPFAM" id="SSF58104">
    <property type="entry name" value="Methyl-accepting chemotaxis protein (MCP) signaling domain"/>
    <property type="match status" value="1"/>
</dbReference>
<dbReference type="Pfam" id="PF00015">
    <property type="entry name" value="MCPsignal"/>
    <property type="match status" value="1"/>
</dbReference>
<keyword evidence="4" id="KW-0472">Membrane</keyword>
<dbReference type="Pfam" id="PF00672">
    <property type="entry name" value="HAMP"/>
    <property type="match status" value="1"/>
</dbReference>
<dbReference type="PANTHER" id="PTHR43531">
    <property type="entry name" value="PROTEIN ICFG"/>
    <property type="match status" value="1"/>
</dbReference>
<dbReference type="PANTHER" id="PTHR43531:SF11">
    <property type="entry name" value="METHYL-ACCEPTING CHEMOTAXIS PROTEIN 3"/>
    <property type="match status" value="1"/>
</dbReference>
<dbReference type="CDD" id="cd06225">
    <property type="entry name" value="HAMP"/>
    <property type="match status" value="1"/>
</dbReference>
<dbReference type="InterPro" id="IPR004089">
    <property type="entry name" value="MCPsignal_dom"/>
</dbReference>
<feature type="transmembrane region" description="Helical" evidence="4">
    <location>
        <begin position="185"/>
        <end position="207"/>
    </location>
</feature>
<dbReference type="InterPro" id="IPR051310">
    <property type="entry name" value="MCP_chemotaxis"/>
</dbReference>
<keyword evidence="3" id="KW-0807">Transducer</keyword>
<evidence type="ECO:0000256" key="3">
    <source>
        <dbReference type="PROSITE-ProRule" id="PRU00284"/>
    </source>
</evidence>
<feature type="domain" description="HAMP" evidence="6">
    <location>
        <begin position="209"/>
        <end position="261"/>
    </location>
</feature>
<evidence type="ECO:0000256" key="2">
    <source>
        <dbReference type="ARBA" id="ARBA00029447"/>
    </source>
</evidence>
<keyword evidence="4" id="KW-1133">Transmembrane helix</keyword>
<dbReference type="Proteomes" id="UP001365405">
    <property type="component" value="Unassembled WGS sequence"/>
</dbReference>
<dbReference type="Gene3D" id="1.10.287.950">
    <property type="entry name" value="Methyl-accepting chemotaxis protein"/>
    <property type="match status" value="1"/>
</dbReference>
<dbReference type="SMART" id="SM00283">
    <property type="entry name" value="MA"/>
    <property type="match status" value="1"/>
</dbReference>
<feature type="transmembrane region" description="Helical" evidence="4">
    <location>
        <begin position="14"/>
        <end position="34"/>
    </location>
</feature>
<proteinExistence type="inferred from homology"/>
<organism evidence="7 8">
    <name type="scientific">Pseudaquabacterium inlustre</name>
    <dbReference type="NCBI Taxonomy" id="2984192"/>
    <lineage>
        <taxon>Bacteria</taxon>
        <taxon>Pseudomonadati</taxon>
        <taxon>Pseudomonadota</taxon>
        <taxon>Betaproteobacteria</taxon>
        <taxon>Burkholderiales</taxon>
        <taxon>Sphaerotilaceae</taxon>
        <taxon>Pseudaquabacterium</taxon>
    </lineage>
</organism>
<name>A0ABU9CF29_9BURK</name>
<accession>A0ABU9CF29</accession>
<keyword evidence="1" id="KW-0145">Chemotaxis</keyword>
<evidence type="ECO:0000259" key="5">
    <source>
        <dbReference type="PROSITE" id="PS50111"/>
    </source>
</evidence>
<evidence type="ECO:0000313" key="8">
    <source>
        <dbReference type="Proteomes" id="UP001365405"/>
    </source>
</evidence>
<dbReference type="Gene3D" id="6.10.340.10">
    <property type="match status" value="1"/>
</dbReference>
<gene>
    <name evidence="7" type="ORF">AACH10_03640</name>
</gene>
<dbReference type="InterPro" id="IPR003660">
    <property type="entry name" value="HAMP_dom"/>
</dbReference>